<proteinExistence type="predicted"/>
<evidence type="ECO:0000313" key="2">
    <source>
        <dbReference type="Proteomes" id="UP001497535"/>
    </source>
</evidence>
<dbReference type="Proteomes" id="UP001497535">
    <property type="component" value="Unassembled WGS sequence"/>
</dbReference>
<name>A0ACB0YZB9_MELEN</name>
<protein>
    <submittedName>
        <fullName evidence="1">Uncharacterized protein</fullName>
    </submittedName>
</protein>
<sequence length="40" mass="4598">MLPTLNYSFITSVILIFNFLILFNNPTYSMRASGRTIEAK</sequence>
<evidence type="ECO:0000313" key="1">
    <source>
        <dbReference type="EMBL" id="CAK5070086.1"/>
    </source>
</evidence>
<accession>A0ACB0YZB9</accession>
<organism evidence="1 2">
    <name type="scientific">Meloidogyne enterolobii</name>
    <name type="common">Root-knot nematode worm</name>
    <name type="synonym">Meloidogyne mayaguensis</name>
    <dbReference type="NCBI Taxonomy" id="390850"/>
    <lineage>
        <taxon>Eukaryota</taxon>
        <taxon>Metazoa</taxon>
        <taxon>Ecdysozoa</taxon>
        <taxon>Nematoda</taxon>
        <taxon>Chromadorea</taxon>
        <taxon>Rhabditida</taxon>
        <taxon>Tylenchina</taxon>
        <taxon>Tylenchomorpha</taxon>
        <taxon>Tylenchoidea</taxon>
        <taxon>Meloidogynidae</taxon>
        <taxon>Meloidogyninae</taxon>
        <taxon>Meloidogyne</taxon>
    </lineage>
</organism>
<gene>
    <name evidence="1" type="ORF">MENTE1834_LOCUS18534</name>
</gene>
<dbReference type="EMBL" id="CAVMJV010000021">
    <property type="protein sequence ID" value="CAK5070086.1"/>
    <property type="molecule type" value="Genomic_DNA"/>
</dbReference>
<keyword evidence="2" id="KW-1185">Reference proteome</keyword>
<comment type="caution">
    <text evidence="1">The sequence shown here is derived from an EMBL/GenBank/DDBJ whole genome shotgun (WGS) entry which is preliminary data.</text>
</comment>
<reference evidence="1" key="1">
    <citation type="submission" date="2023-11" db="EMBL/GenBank/DDBJ databases">
        <authorList>
            <person name="Poullet M."/>
        </authorList>
    </citation>
    <scope>NUCLEOTIDE SEQUENCE</scope>
    <source>
        <strain evidence="1">E1834</strain>
    </source>
</reference>